<evidence type="ECO:0000313" key="3">
    <source>
        <dbReference type="EMBL" id="MBL0885273.1"/>
    </source>
</evidence>
<dbReference type="InterPro" id="IPR029058">
    <property type="entry name" value="AB_hydrolase_fold"/>
</dbReference>
<accession>A0ABS1LHH4</accession>
<gene>
    <name evidence="3" type="ORF">HGK34_03070</name>
</gene>
<dbReference type="InterPro" id="IPR000073">
    <property type="entry name" value="AB_hydrolase_1"/>
</dbReference>
<dbReference type="Proteomes" id="UP000675409">
    <property type="component" value="Unassembled WGS sequence"/>
</dbReference>
<dbReference type="InterPro" id="IPR050471">
    <property type="entry name" value="AB_hydrolase"/>
</dbReference>
<feature type="domain" description="AB hydrolase-1" evidence="2">
    <location>
        <begin position="17"/>
        <end position="97"/>
    </location>
</feature>
<evidence type="ECO:0000256" key="1">
    <source>
        <dbReference type="SAM" id="MobiDB-lite"/>
    </source>
</evidence>
<name>A0ABS1LHH4_9MICO</name>
<dbReference type="PANTHER" id="PTHR43433">
    <property type="entry name" value="HYDROLASE, ALPHA/BETA FOLD FAMILY PROTEIN"/>
    <property type="match status" value="1"/>
</dbReference>
<dbReference type="InterPro" id="IPR036271">
    <property type="entry name" value="Tet_transcr_reg_TetR-rel_C_sf"/>
</dbReference>
<dbReference type="SUPFAM" id="SSF53474">
    <property type="entry name" value="alpha/beta-Hydrolases"/>
    <property type="match status" value="1"/>
</dbReference>
<dbReference type="Pfam" id="PF00561">
    <property type="entry name" value="Abhydrolase_1"/>
    <property type="match status" value="1"/>
</dbReference>
<proteinExistence type="predicted"/>
<reference evidence="3 4" key="1">
    <citation type="journal article" date="2021" name="Arch. Microbiol.">
        <title>Myceligenerans indicum sp. nov., an actinobacterium isolated from mangrove sediment of Sundarbans, India.</title>
        <authorList>
            <person name="Asha K."/>
            <person name="Bhadury P."/>
        </authorList>
    </citation>
    <scope>NUCLEOTIDE SEQUENCE [LARGE SCALE GENOMIC DNA]</scope>
    <source>
        <strain evidence="3 4">I2</strain>
    </source>
</reference>
<dbReference type="GO" id="GO:0016787">
    <property type="term" value="F:hydrolase activity"/>
    <property type="evidence" value="ECO:0007669"/>
    <property type="project" value="UniProtKB-KW"/>
</dbReference>
<organism evidence="3 4">
    <name type="scientific">Myceligenerans indicum</name>
    <dbReference type="NCBI Taxonomy" id="2593663"/>
    <lineage>
        <taxon>Bacteria</taxon>
        <taxon>Bacillati</taxon>
        <taxon>Actinomycetota</taxon>
        <taxon>Actinomycetes</taxon>
        <taxon>Micrococcales</taxon>
        <taxon>Promicromonosporaceae</taxon>
        <taxon>Myceligenerans</taxon>
    </lineage>
</organism>
<keyword evidence="3" id="KW-0378">Hydrolase</keyword>
<dbReference type="SUPFAM" id="SSF48498">
    <property type="entry name" value="Tetracyclin repressor-like, C-terminal domain"/>
    <property type="match status" value="1"/>
</dbReference>
<sequence length="350" mass="36502">MPSSAVPTDTILGSMTERGFRVITYSRAGYGTSSPAAGRSVADTAADCAYLLTRLGVERYLVVGWSAGGPHALASAAAAPESVEGVLVVASFAPFDAGGPDDVAAEAASSLPPVDLAVLTAGYGMDDAVDMDHDLPGGDAGWVADLAALTGPWGFDLDAVTVPVELWHGALDHVVPAAHGLWLAEHLPTAQRHLEPGHGHLSLAVDRLGEKLEALSYRTACVACHAARSLARPTARGVAVAYLTGAVRTTVHPEDPVGPRGELTAPDGGDDGHTAPDDLITWREEGVILLRERFSRAVEERDLPPDADPEQLARYVITIGYGIAVQAANGVPRLELQEAADLALRGWPSE</sequence>
<comment type="caution">
    <text evidence="3">The sequence shown here is derived from an EMBL/GenBank/DDBJ whole genome shotgun (WGS) entry which is preliminary data.</text>
</comment>
<evidence type="ECO:0000313" key="4">
    <source>
        <dbReference type="Proteomes" id="UP000675409"/>
    </source>
</evidence>
<protein>
    <submittedName>
        <fullName evidence="3">Alpha/beta hydrolase</fullName>
    </submittedName>
</protein>
<dbReference type="PANTHER" id="PTHR43433:SF5">
    <property type="entry name" value="AB HYDROLASE-1 DOMAIN-CONTAINING PROTEIN"/>
    <property type="match status" value="1"/>
</dbReference>
<keyword evidence="4" id="KW-1185">Reference proteome</keyword>
<feature type="region of interest" description="Disordered" evidence="1">
    <location>
        <begin position="251"/>
        <end position="277"/>
    </location>
</feature>
<dbReference type="Gene3D" id="3.40.50.1820">
    <property type="entry name" value="alpha/beta hydrolase"/>
    <property type="match status" value="1"/>
</dbReference>
<dbReference type="Gene3D" id="1.10.357.10">
    <property type="entry name" value="Tetracycline Repressor, domain 2"/>
    <property type="match status" value="1"/>
</dbReference>
<evidence type="ECO:0000259" key="2">
    <source>
        <dbReference type="Pfam" id="PF00561"/>
    </source>
</evidence>
<dbReference type="EMBL" id="JABBYC010000002">
    <property type="protein sequence ID" value="MBL0885273.1"/>
    <property type="molecule type" value="Genomic_DNA"/>
</dbReference>